<keyword evidence="1" id="KW-0805">Transcription regulation</keyword>
<accession>A0A1M5RA90</accession>
<dbReference type="Pfam" id="PF12833">
    <property type="entry name" value="HTH_18"/>
    <property type="match status" value="1"/>
</dbReference>
<dbReference type="InterPro" id="IPR018060">
    <property type="entry name" value="HTH_AraC"/>
</dbReference>
<dbReference type="GO" id="GO:0003700">
    <property type="term" value="F:DNA-binding transcription factor activity"/>
    <property type="evidence" value="ECO:0007669"/>
    <property type="project" value="InterPro"/>
</dbReference>
<feature type="domain" description="HTH araC/xylS-type" evidence="4">
    <location>
        <begin position="219"/>
        <end position="317"/>
    </location>
</feature>
<dbReference type="PANTHER" id="PTHR43280:SF32">
    <property type="entry name" value="TRANSCRIPTIONAL REGULATORY PROTEIN"/>
    <property type="match status" value="1"/>
</dbReference>
<dbReference type="Proteomes" id="UP000184212">
    <property type="component" value="Unassembled WGS sequence"/>
</dbReference>
<dbReference type="SMART" id="SM00342">
    <property type="entry name" value="HTH_ARAC"/>
    <property type="match status" value="1"/>
</dbReference>
<evidence type="ECO:0000313" key="5">
    <source>
        <dbReference type="EMBL" id="SHH22946.1"/>
    </source>
</evidence>
<name>A0A1M5RA90_9BACT</name>
<dbReference type="AlphaFoldDB" id="A0A1M5RA90"/>
<dbReference type="EMBL" id="FQWQ01000002">
    <property type="protein sequence ID" value="SHH22946.1"/>
    <property type="molecule type" value="Genomic_DNA"/>
</dbReference>
<dbReference type="PANTHER" id="PTHR43280">
    <property type="entry name" value="ARAC-FAMILY TRANSCRIPTIONAL REGULATOR"/>
    <property type="match status" value="1"/>
</dbReference>
<evidence type="ECO:0000313" key="6">
    <source>
        <dbReference type="Proteomes" id="UP000184212"/>
    </source>
</evidence>
<proteinExistence type="predicted"/>
<dbReference type="STRING" id="947013.SAMN04488109_3268"/>
<dbReference type="PROSITE" id="PS01124">
    <property type="entry name" value="HTH_ARAC_FAMILY_2"/>
    <property type="match status" value="1"/>
</dbReference>
<protein>
    <submittedName>
        <fullName evidence="5">AraC-type DNA-binding protein</fullName>
    </submittedName>
</protein>
<dbReference type="SUPFAM" id="SSF46689">
    <property type="entry name" value="Homeodomain-like"/>
    <property type="match status" value="1"/>
</dbReference>
<keyword evidence="3" id="KW-0804">Transcription</keyword>
<organism evidence="5 6">
    <name type="scientific">Chryseolinea serpens</name>
    <dbReference type="NCBI Taxonomy" id="947013"/>
    <lineage>
        <taxon>Bacteria</taxon>
        <taxon>Pseudomonadati</taxon>
        <taxon>Bacteroidota</taxon>
        <taxon>Cytophagia</taxon>
        <taxon>Cytophagales</taxon>
        <taxon>Fulvivirgaceae</taxon>
        <taxon>Chryseolinea</taxon>
    </lineage>
</organism>
<evidence type="ECO:0000259" key="4">
    <source>
        <dbReference type="PROSITE" id="PS01124"/>
    </source>
</evidence>
<evidence type="ECO:0000256" key="3">
    <source>
        <dbReference type="ARBA" id="ARBA00023163"/>
    </source>
</evidence>
<gene>
    <name evidence="5" type="ORF">SAMN04488109_3268</name>
</gene>
<keyword evidence="2 5" id="KW-0238">DNA-binding</keyword>
<dbReference type="InterPro" id="IPR009057">
    <property type="entry name" value="Homeodomain-like_sf"/>
</dbReference>
<sequence length="342" mass="40318">MLSDPRSFPVNFQHHPRQPRDLMAFKTEKGKIRLSAKMKLTFFDKEKNAEFHLIIHEKEFERSFHRSDRKDELLTIAWNSGKLQHIVVDEQEYAFPPHTILPLMANQSYHFSCPEDVIAWRFNRDFYCIVTHDQEVSCVGFLFYGSSQTLFIDLDETHQRKIQLLFEVFKDEFQQADNVQGEMLRILLVRLIITLTRLGKQQYTKNEPPADDNKFNLFRQFNLLVEMHYKHQHDVQFYAAALHRSPKTVANVFALYGKKSPSQIIHERIALEARRLFYYTDKSAKEVYTDLGFEDASHFSRFFKKHTHVSPSEFKKSILLKKRRGEFASSPGSIRIPTPLAD</sequence>
<evidence type="ECO:0000256" key="2">
    <source>
        <dbReference type="ARBA" id="ARBA00023125"/>
    </source>
</evidence>
<dbReference type="GO" id="GO:0043565">
    <property type="term" value="F:sequence-specific DNA binding"/>
    <property type="evidence" value="ECO:0007669"/>
    <property type="project" value="InterPro"/>
</dbReference>
<dbReference type="Gene3D" id="1.10.10.60">
    <property type="entry name" value="Homeodomain-like"/>
    <property type="match status" value="1"/>
</dbReference>
<keyword evidence="6" id="KW-1185">Reference proteome</keyword>
<evidence type="ECO:0000256" key="1">
    <source>
        <dbReference type="ARBA" id="ARBA00023015"/>
    </source>
</evidence>
<reference evidence="5 6" key="1">
    <citation type="submission" date="2016-11" db="EMBL/GenBank/DDBJ databases">
        <authorList>
            <person name="Jaros S."/>
            <person name="Januszkiewicz K."/>
            <person name="Wedrychowicz H."/>
        </authorList>
    </citation>
    <scope>NUCLEOTIDE SEQUENCE [LARGE SCALE GENOMIC DNA]</scope>
    <source>
        <strain evidence="5 6">DSM 24574</strain>
    </source>
</reference>